<proteinExistence type="predicted"/>
<dbReference type="Pfam" id="PF01965">
    <property type="entry name" value="DJ-1_PfpI"/>
    <property type="match status" value="1"/>
</dbReference>
<feature type="domain" description="HTH araC/xylS-type" evidence="4">
    <location>
        <begin position="213"/>
        <end position="311"/>
    </location>
</feature>
<reference evidence="5 6" key="1">
    <citation type="submission" date="2023-07" db="EMBL/GenBank/DDBJ databases">
        <title>Protaetiibacter sp. nov WY-16 isolated from soil.</title>
        <authorList>
            <person name="Liu B."/>
            <person name="Wan Y."/>
        </authorList>
    </citation>
    <scope>NUCLEOTIDE SEQUENCE [LARGE SCALE GENOMIC DNA]</scope>
    <source>
        <strain evidence="5 6">WY-16</strain>
    </source>
</reference>
<evidence type="ECO:0000313" key="6">
    <source>
        <dbReference type="Proteomes" id="UP001241072"/>
    </source>
</evidence>
<evidence type="ECO:0000256" key="3">
    <source>
        <dbReference type="ARBA" id="ARBA00023163"/>
    </source>
</evidence>
<evidence type="ECO:0000256" key="1">
    <source>
        <dbReference type="ARBA" id="ARBA00023015"/>
    </source>
</evidence>
<dbReference type="SMART" id="SM00342">
    <property type="entry name" value="HTH_ARAC"/>
    <property type="match status" value="1"/>
</dbReference>
<dbReference type="CDD" id="cd03137">
    <property type="entry name" value="GATase1_AraC_1"/>
    <property type="match status" value="1"/>
</dbReference>
<comment type="caution">
    <text evidence="5">The sequence shown here is derived from an EMBL/GenBank/DDBJ whole genome shotgun (WGS) entry which is preliminary data.</text>
</comment>
<evidence type="ECO:0000259" key="4">
    <source>
        <dbReference type="PROSITE" id="PS01124"/>
    </source>
</evidence>
<keyword evidence="2" id="KW-0238">DNA-binding</keyword>
<dbReference type="SUPFAM" id="SSF52317">
    <property type="entry name" value="Class I glutamine amidotransferase-like"/>
    <property type="match status" value="1"/>
</dbReference>
<dbReference type="PANTHER" id="PTHR43130">
    <property type="entry name" value="ARAC-FAMILY TRANSCRIPTIONAL REGULATOR"/>
    <property type="match status" value="1"/>
</dbReference>
<dbReference type="InterPro" id="IPR029062">
    <property type="entry name" value="Class_I_gatase-like"/>
</dbReference>
<name>A0ABT9BQS5_9MICO</name>
<dbReference type="InterPro" id="IPR018062">
    <property type="entry name" value="HTH_AraC-typ_CS"/>
</dbReference>
<organism evidence="5 6">
    <name type="scientific">Antiquaquibacter soli</name>
    <dbReference type="NCBI Taxonomy" id="3064523"/>
    <lineage>
        <taxon>Bacteria</taxon>
        <taxon>Bacillati</taxon>
        <taxon>Actinomycetota</taxon>
        <taxon>Actinomycetes</taxon>
        <taxon>Micrococcales</taxon>
        <taxon>Microbacteriaceae</taxon>
        <taxon>Antiquaquibacter</taxon>
    </lineage>
</organism>
<keyword evidence="1" id="KW-0805">Transcription regulation</keyword>
<dbReference type="EMBL" id="JAUQUB010000001">
    <property type="protein sequence ID" value="MDO7881667.1"/>
    <property type="molecule type" value="Genomic_DNA"/>
</dbReference>
<dbReference type="Proteomes" id="UP001241072">
    <property type="component" value="Unassembled WGS sequence"/>
</dbReference>
<dbReference type="PANTHER" id="PTHR43130:SF3">
    <property type="entry name" value="HTH-TYPE TRANSCRIPTIONAL REGULATOR RV1931C"/>
    <property type="match status" value="1"/>
</dbReference>
<evidence type="ECO:0000313" key="5">
    <source>
        <dbReference type="EMBL" id="MDO7881667.1"/>
    </source>
</evidence>
<dbReference type="PROSITE" id="PS01124">
    <property type="entry name" value="HTH_ARAC_FAMILY_2"/>
    <property type="match status" value="1"/>
</dbReference>
<protein>
    <submittedName>
        <fullName evidence="5">Helix-turn-helix domain-containing protein</fullName>
    </submittedName>
</protein>
<accession>A0ABT9BQS5</accession>
<dbReference type="Gene3D" id="3.40.50.880">
    <property type="match status" value="1"/>
</dbReference>
<dbReference type="RefSeq" id="WP_305002074.1">
    <property type="nucleotide sequence ID" value="NZ_JAUQUB010000001.1"/>
</dbReference>
<gene>
    <name evidence="5" type="ORF">Q5716_05425</name>
</gene>
<evidence type="ECO:0000256" key="2">
    <source>
        <dbReference type="ARBA" id="ARBA00023125"/>
    </source>
</evidence>
<dbReference type="InterPro" id="IPR052158">
    <property type="entry name" value="INH-QAR"/>
</dbReference>
<dbReference type="Gene3D" id="1.10.10.60">
    <property type="entry name" value="Homeodomain-like"/>
    <property type="match status" value="1"/>
</dbReference>
<dbReference type="InterPro" id="IPR002818">
    <property type="entry name" value="DJ-1/PfpI"/>
</dbReference>
<keyword evidence="3" id="KW-0804">Transcription</keyword>
<dbReference type="Pfam" id="PF12833">
    <property type="entry name" value="HTH_18"/>
    <property type="match status" value="1"/>
</dbReference>
<keyword evidence="6" id="KW-1185">Reference proteome</keyword>
<dbReference type="SUPFAM" id="SSF46689">
    <property type="entry name" value="Homeodomain-like"/>
    <property type="match status" value="2"/>
</dbReference>
<dbReference type="InterPro" id="IPR009057">
    <property type="entry name" value="Homeodomain-like_sf"/>
</dbReference>
<sequence>MHEIVAIALQDSVVLDLGIPHQVFGTARGAAGEELYRVRIASVDGAPIRTTAGFDAAVADGLEIVDEADTVIVLPGREARTGPIDPRVRRAVLGARDRGARIMAICTGAFVLAELGLLDGRRATTYWMRSAEFEERFPLVRLEPDVLYVDDGILTSAGVAAGLDLCLHVVRSDHGMTVANDVARRLVMPPIRFGGQSQYIERPRPADEGDRFSELLEWARAHLASDLSLPRLARRAALSERTLARRFRERTGSSPGAWLAAERLDRARELLESTDLTVKEIAAASGLGSAANLRSRFSQRFGLAPGDYRRSFRPAPLSA</sequence>
<dbReference type="PROSITE" id="PS00041">
    <property type="entry name" value="HTH_ARAC_FAMILY_1"/>
    <property type="match status" value="1"/>
</dbReference>
<dbReference type="InterPro" id="IPR018060">
    <property type="entry name" value="HTH_AraC"/>
</dbReference>